<keyword evidence="1" id="KW-1133">Transmembrane helix</keyword>
<feature type="transmembrane region" description="Helical" evidence="1">
    <location>
        <begin position="201"/>
        <end position="220"/>
    </location>
</feature>
<accession>A0ABS3YQA3</accession>
<feature type="transmembrane region" description="Helical" evidence="1">
    <location>
        <begin position="101"/>
        <end position="121"/>
    </location>
</feature>
<feature type="transmembrane region" description="Helical" evidence="1">
    <location>
        <begin position="176"/>
        <end position="194"/>
    </location>
</feature>
<gene>
    <name evidence="2" type="ORF">J7I42_04025</name>
</gene>
<proteinExistence type="predicted"/>
<sequence>MNHLLVIGRIFFGICIAGIGVLHFIYPGIRPIIIPDLTNIPSRLYWLVYLTALLLIITGLLIVIGKKFHTLSLIMGVVFLALLLFGHLPVFLSAGPQNSDLWVNLNKVLALSGGFFLISTINAPRPENRILISLYKLAPVGIYLYAIMLYNFSVAHIVSMNGVSTLVPKYIPFPKFWTFMGGIALMGSAISIFTGYKTEKIMLLLAAVLLIWLLSLHLYYAVRFPQWKEAENFVGVITCMAFCGIALIISQRWPDNTPVNIPS</sequence>
<dbReference type="Proteomes" id="UP000677244">
    <property type="component" value="Unassembled WGS sequence"/>
</dbReference>
<protein>
    <recommendedName>
        <fullName evidence="4">DoxX family protein</fullName>
    </recommendedName>
</protein>
<name>A0ABS3YQA3_9BACT</name>
<evidence type="ECO:0000256" key="1">
    <source>
        <dbReference type="SAM" id="Phobius"/>
    </source>
</evidence>
<dbReference type="EMBL" id="JAGHKO010000001">
    <property type="protein sequence ID" value="MBO9199421.1"/>
    <property type="molecule type" value="Genomic_DNA"/>
</dbReference>
<keyword evidence="3" id="KW-1185">Reference proteome</keyword>
<dbReference type="RefSeq" id="WP_209137487.1">
    <property type="nucleotide sequence ID" value="NZ_JAGHKO010000001.1"/>
</dbReference>
<keyword evidence="1" id="KW-0812">Transmembrane</keyword>
<comment type="caution">
    <text evidence="2">The sequence shown here is derived from an EMBL/GenBank/DDBJ whole genome shotgun (WGS) entry which is preliminary data.</text>
</comment>
<feature type="transmembrane region" description="Helical" evidence="1">
    <location>
        <begin position="46"/>
        <end position="64"/>
    </location>
</feature>
<reference evidence="2 3" key="1">
    <citation type="submission" date="2021-03" db="EMBL/GenBank/DDBJ databases">
        <title>Assistant Professor.</title>
        <authorList>
            <person name="Huq M.A."/>
        </authorList>
    </citation>
    <scope>NUCLEOTIDE SEQUENCE [LARGE SCALE GENOMIC DNA]</scope>
    <source>
        <strain evidence="2 3">MAH-29</strain>
    </source>
</reference>
<feature type="transmembrane region" description="Helical" evidence="1">
    <location>
        <begin position="71"/>
        <end position="95"/>
    </location>
</feature>
<evidence type="ECO:0000313" key="2">
    <source>
        <dbReference type="EMBL" id="MBO9199421.1"/>
    </source>
</evidence>
<feature type="transmembrane region" description="Helical" evidence="1">
    <location>
        <begin position="232"/>
        <end position="249"/>
    </location>
</feature>
<evidence type="ECO:0000313" key="3">
    <source>
        <dbReference type="Proteomes" id="UP000677244"/>
    </source>
</evidence>
<evidence type="ECO:0008006" key="4">
    <source>
        <dbReference type="Google" id="ProtNLM"/>
    </source>
</evidence>
<feature type="transmembrane region" description="Helical" evidence="1">
    <location>
        <begin position="7"/>
        <end position="26"/>
    </location>
</feature>
<keyword evidence="1" id="KW-0472">Membrane</keyword>
<organism evidence="2 3">
    <name type="scientific">Niastella soli</name>
    <dbReference type="NCBI Taxonomy" id="2821487"/>
    <lineage>
        <taxon>Bacteria</taxon>
        <taxon>Pseudomonadati</taxon>
        <taxon>Bacteroidota</taxon>
        <taxon>Chitinophagia</taxon>
        <taxon>Chitinophagales</taxon>
        <taxon>Chitinophagaceae</taxon>
        <taxon>Niastella</taxon>
    </lineage>
</organism>